<proteinExistence type="predicted"/>
<gene>
    <name evidence="1" type="ORF">BECKLPF1236A_GA0070988_100453</name>
    <name evidence="2" type="ORF">BECKLPF1236C_GA0070990_100453</name>
</gene>
<dbReference type="AlphaFoldDB" id="A0A450W1F0"/>
<dbReference type="EMBL" id="CAADFM010000045">
    <property type="protein sequence ID" value="VFK10870.1"/>
    <property type="molecule type" value="Genomic_DNA"/>
</dbReference>
<organism evidence="1">
    <name type="scientific">Candidatus Kentrum sp. LPFa</name>
    <dbReference type="NCBI Taxonomy" id="2126335"/>
    <lineage>
        <taxon>Bacteria</taxon>
        <taxon>Pseudomonadati</taxon>
        <taxon>Pseudomonadota</taxon>
        <taxon>Gammaproteobacteria</taxon>
        <taxon>Candidatus Kentrum</taxon>
    </lineage>
</organism>
<sequence>MKERVLFIGDLQRGNQSENTYKIFLLFSPIFREIGVRCEAHYSHVNSLSDPVEWLGIWQSSLRQRSDKHLDELELTTNTAIVGFELPNEDLAYLNKKNISWVNLAIHPLRFLNDLHFDVSASFDFDPKNIQSSTEEIEFCANMLRIKYSSSTTNRRKHHNTLAIFGQEPFDRSIYFDGEFMLLDKYINKLDELAKEHDKVIYKPHPFNTNKTVDRFIYDRYSAEYPIDNNPYRLILSGEISTSCAISSSIISEASVLGLHSIYLEPRAKRFSSPINYRRLLDNQEFWVTGLLSQSKPIDWTALSANVPEQLLRESFSYWGFRTPQIELSEHVFAVTTSIHQIEARLGEAEAHAAEALARITELLNSPSWRFTAPLRWVESAVHRLTLSLLNHRAKVLLWLMVLLRWSKSAAREFTPSALAHCAKMLLRRIALYVSSRPRLKKAELGVLNRFPTLKYRLERIAHGTSVNPAVQHNNVPANLADLSPQARRIYRDLKAAIGQHRKVGE</sequence>
<reference evidence="1" key="1">
    <citation type="submission" date="2019-02" db="EMBL/GenBank/DDBJ databases">
        <authorList>
            <person name="Gruber-Vodicka R. H."/>
            <person name="Seah K. B. B."/>
        </authorList>
    </citation>
    <scope>NUCLEOTIDE SEQUENCE</scope>
    <source>
        <strain evidence="1">BECK_S312</strain>
        <strain evidence="2">BECK_S426</strain>
    </source>
</reference>
<accession>A0A450W1F0</accession>
<protein>
    <submittedName>
        <fullName evidence="1">Uncharacterized protein</fullName>
    </submittedName>
</protein>
<name>A0A450W1F0_9GAMM</name>
<evidence type="ECO:0000313" key="2">
    <source>
        <dbReference type="EMBL" id="VFK27305.1"/>
    </source>
</evidence>
<dbReference type="EMBL" id="CAADFP010000045">
    <property type="protein sequence ID" value="VFK27305.1"/>
    <property type="molecule type" value="Genomic_DNA"/>
</dbReference>
<evidence type="ECO:0000313" key="1">
    <source>
        <dbReference type="EMBL" id="VFK10870.1"/>
    </source>
</evidence>